<proteinExistence type="predicted"/>
<name>A0A1T4PBF4_9HYPH</name>
<protein>
    <submittedName>
        <fullName evidence="4">Opacity protein</fullName>
    </submittedName>
</protein>
<dbReference type="RefSeq" id="WP_085934368.1">
    <property type="nucleotide sequence ID" value="NZ_FUWJ01000002.1"/>
</dbReference>
<dbReference type="Proteomes" id="UP000190092">
    <property type="component" value="Unassembled WGS sequence"/>
</dbReference>
<dbReference type="SUPFAM" id="SSF56925">
    <property type="entry name" value="OMPA-like"/>
    <property type="match status" value="1"/>
</dbReference>
<keyword evidence="5" id="KW-1185">Reference proteome</keyword>
<dbReference type="Gene3D" id="2.40.160.20">
    <property type="match status" value="1"/>
</dbReference>
<keyword evidence="1 2" id="KW-0732">Signal</keyword>
<sequence length="197" mass="20833">MKKFLLGTAALFAMPVAAAHAQSSPIAPTPGAYFGIETGLNWLLTNGSYQSQTGYALGGKLGYDFVGPRVELEGMYRNNISSGWVNFPGAISYVNGQINQFALMGNALYDFTPGAKFVPYVGAGIGVAFIDPSVSAGCTMCSTQFAYQAIGGIGYNAAPNVRFNLETRYYGTTNGNSYSNNDISLLVGATYKFGVSQ</sequence>
<evidence type="ECO:0000256" key="1">
    <source>
        <dbReference type="ARBA" id="ARBA00022729"/>
    </source>
</evidence>
<dbReference type="InterPro" id="IPR011250">
    <property type="entry name" value="OMP/PagP_B-barrel"/>
</dbReference>
<feature type="chain" id="PRO_5012233597" evidence="2">
    <location>
        <begin position="22"/>
        <end position="197"/>
    </location>
</feature>
<evidence type="ECO:0000259" key="3">
    <source>
        <dbReference type="Pfam" id="PF13505"/>
    </source>
</evidence>
<accession>A0A1T4PBF4</accession>
<dbReference type="AlphaFoldDB" id="A0A1T4PBF4"/>
<organism evidence="4 5">
    <name type="scientific">Enhydrobacter aerosaccus</name>
    <dbReference type="NCBI Taxonomy" id="225324"/>
    <lineage>
        <taxon>Bacteria</taxon>
        <taxon>Pseudomonadati</taxon>
        <taxon>Pseudomonadota</taxon>
        <taxon>Alphaproteobacteria</taxon>
        <taxon>Hyphomicrobiales</taxon>
        <taxon>Enhydrobacter</taxon>
    </lineage>
</organism>
<evidence type="ECO:0000313" key="4">
    <source>
        <dbReference type="EMBL" id="SJZ88895.1"/>
    </source>
</evidence>
<dbReference type="InterPro" id="IPR027385">
    <property type="entry name" value="Beta-barrel_OMP"/>
</dbReference>
<reference evidence="5" key="1">
    <citation type="submission" date="2017-02" db="EMBL/GenBank/DDBJ databases">
        <authorList>
            <person name="Varghese N."/>
            <person name="Submissions S."/>
        </authorList>
    </citation>
    <scope>NUCLEOTIDE SEQUENCE [LARGE SCALE GENOMIC DNA]</scope>
    <source>
        <strain evidence="5">ATCC 27094</strain>
    </source>
</reference>
<evidence type="ECO:0000256" key="2">
    <source>
        <dbReference type="SAM" id="SignalP"/>
    </source>
</evidence>
<dbReference type="STRING" id="225324.SAMN02745126_02719"/>
<dbReference type="EMBL" id="FUWJ01000002">
    <property type="protein sequence ID" value="SJZ88895.1"/>
    <property type="molecule type" value="Genomic_DNA"/>
</dbReference>
<gene>
    <name evidence="4" type="ORF">SAMN02745126_02719</name>
</gene>
<feature type="signal peptide" evidence="2">
    <location>
        <begin position="1"/>
        <end position="21"/>
    </location>
</feature>
<feature type="domain" description="Outer membrane protein beta-barrel" evidence="3">
    <location>
        <begin position="9"/>
        <end position="193"/>
    </location>
</feature>
<dbReference type="OrthoDB" id="189250at2"/>
<evidence type="ECO:0000313" key="5">
    <source>
        <dbReference type="Proteomes" id="UP000190092"/>
    </source>
</evidence>
<dbReference type="Pfam" id="PF13505">
    <property type="entry name" value="OMP_b-brl"/>
    <property type="match status" value="1"/>
</dbReference>